<dbReference type="Pfam" id="PF08016">
    <property type="entry name" value="PKD_channel"/>
    <property type="match status" value="1"/>
</dbReference>
<dbReference type="VEuPathDB" id="TriTrypDB:TM35_000211910"/>
<feature type="transmembrane region" description="Helical" evidence="5">
    <location>
        <begin position="327"/>
        <end position="353"/>
    </location>
</feature>
<keyword evidence="4 5" id="KW-0472">Membrane</keyword>
<dbReference type="PANTHER" id="PTHR12127:SF22">
    <property type="entry name" value="POLYCYSTIN CATION CHANNEL PKD1_PKD2 DOMAIN-CONTAINING PROTEIN"/>
    <property type="match status" value="1"/>
</dbReference>
<name>A0A1X0NSA4_9TRYP</name>
<evidence type="ECO:0000256" key="5">
    <source>
        <dbReference type="SAM" id="Phobius"/>
    </source>
</evidence>
<evidence type="ECO:0000256" key="2">
    <source>
        <dbReference type="ARBA" id="ARBA00022692"/>
    </source>
</evidence>
<dbReference type="RefSeq" id="XP_028881651.1">
    <property type="nucleotide sequence ID" value="XM_029027041.1"/>
</dbReference>
<evidence type="ECO:0000256" key="4">
    <source>
        <dbReference type="ARBA" id="ARBA00023136"/>
    </source>
</evidence>
<dbReference type="GO" id="GO:0016020">
    <property type="term" value="C:membrane"/>
    <property type="evidence" value="ECO:0007669"/>
    <property type="project" value="UniProtKB-SubCell"/>
</dbReference>
<evidence type="ECO:0000259" key="6">
    <source>
        <dbReference type="Pfam" id="PF08016"/>
    </source>
</evidence>
<evidence type="ECO:0000256" key="3">
    <source>
        <dbReference type="ARBA" id="ARBA00022989"/>
    </source>
</evidence>
<feature type="transmembrane region" description="Helical" evidence="5">
    <location>
        <begin position="434"/>
        <end position="455"/>
    </location>
</feature>
<accession>A0A1X0NSA4</accession>
<dbReference type="GO" id="GO:0072345">
    <property type="term" value="F:NAADP-sensitive calcium-release channel activity"/>
    <property type="evidence" value="ECO:0007669"/>
    <property type="project" value="TreeGrafter"/>
</dbReference>
<evidence type="ECO:0000256" key="1">
    <source>
        <dbReference type="ARBA" id="ARBA00004141"/>
    </source>
</evidence>
<evidence type="ECO:0000313" key="7">
    <source>
        <dbReference type="EMBL" id="ORC87585.1"/>
    </source>
</evidence>
<sequence length="497" mass="56042">MARNVLIQFIITCITLGLLLAFAFGYQTIRNQDRIDSRFELAALLFGAEGRSSAEFEKRIETIDEFLDVFKGITEAYYDAPYSGSGVFLHYTYGMGNSTPLAPTLELSFHEGYYGSSSYSTILTETYEILEDNLLGPFEDPDSLTNETESCQPKKDVDGSYYIPCRASLSGEFFDRLVSAKLSFSLFSLVRRSDGTPFPRAWFLEFTFALSGHASVMYMKASLDSVEKRIPERFPVIICSSLLPLVLFALLLRIRTFPRFSSLIVSKCSRNQRNLSQDTQLYCKPSLEGGWRWFGFLSDVLVISFSIISLINQFLPKTSFNMEEAVTILLGFCTLINCVRLISILVLFPARYIVIEGFLTAWRQLFMYLVAIFPIMLGYSICGSIVFGMYGGYFGSIPSSIITLICAMFGDNLIDTFLVMDQSGFTVQLIFGRVFIATFLIFFICNVLNIAHSIIQDSYTYAVRMHTAACREKNEAARGTPTVSIEELNEFLLKLRG</sequence>
<keyword evidence="3 5" id="KW-1133">Transmembrane helix</keyword>
<protein>
    <recommendedName>
        <fullName evidence="6">Polycystin cation channel PKD1/PKD2 domain-containing protein</fullName>
    </recommendedName>
</protein>
<comment type="subcellular location">
    <subcellularLocation>
        <location evidence="1">Membrane</location>
        <topology evidence="1">Multi-pass membrane protein</topology>
    </subcellularLocation>
</comment>
<dbReference type="Proteomes" id="UP000192257">
    <property type="component" value="Unassembled WGS sequence"/>
</dbReference>
<dbReference type="GeneID" id="39986821"/>
<gene>
    <name evidence="7" type="ORF">TM35_000211910</name>
</gene>
<keyword evidence="8" id="KW-1185">Reference proteome</keyword>
<dbReference type="OrthoDB" id="263481at2759"/>
<dbReference type="InterPro" id="IPR013122">
    <property type="entry name" value="PKD1_2_channel"/>
</dbReference>
<organism evidence="7 8">
    <name type="scientific">Trypanosoma theileri</name>
    <dbReference type="NCBI Taxonomy" id="67003"/>
    <lineage>
        <taxon>Eukaryota</taxon>
        <taxon>Discoba</taxon>
        <taxon>Euglenozoa</taxon>
        <taxon>Kinetoplastea</taxon>
        <taxon>Metakinetoplastina</taxon>
        <taxon>Trypanosomatida</taxon>
        <taxon>Trypanosomatidae</taxon>
        <taxon>Trypanosoma</taxon>
    </lineage>
</organism>
<feature type="transmembrane region" description="Helical" evidence="5">
    <location>
        <begin position="6"/>
        <end position="26"/>
    </location>
</feature>
<dbReference type="AlphaFoldDB" id="A0A1X0NSA4"/>
<feature type="transmembrane region" description="Helical" evidence="5">
    <location>
        <begin position="393"/>
        <end position="414"/>
    </location>
</feature>
<feature type="transmembrane region" description="Helical" evidence="5">
    <location>
        <begin position="233"/>
        <end position="252"/>
    </location>
</feature>
<feature type="transmembrane region" description="Helical" evidence="5">
    <location>
        <begin position="293"/>
        <end position="315"/>
    </location>
</feature>
<dbReference type="Gene3D" id="1.10.287.70">
    <property type="match status" value="1"/>
</dbReference>
<proteinExistence type="predicted"/>
<dbReference type="PANTHER" id="PTHR12127">
    <property type="entry name" value="MUCOLIPIN"/>
    <property type="match status" value="1"/>
</dbReference>
<keyword evidence="2 5" id="KW-0812">Transmembrane</keyword>
<dbReference type="EMBL" id="NBCO01000021">
    <property type="protein sequence ID" value="ORC87585.1"/>
    <property type="molecule type" value="Genomic_DNA"/>
</dbReference>
<reference evidence="7 8" key="1">
    <citation type="submission" date="2017-03" db="EMBL/GenBank/DDBJ databases">
        <title>An alternative strategy for trypanosome survival in the mammalian bloodstream revealed through genome and transcriptome analysis of the ubiquitous bovine parasite Trypanosoma (Megatrypanum) theileri.</title>
        <authorList>
            <person name="Kelly S."/>
            <person name="Ivens A."/>
            <person name="Mott A."/>
            <person name="O'Neill E."/>
            <person name="Emms D."/>
            <person name="Macleod O."/>
            <person name="Voorheis P."/>
            <person name="Matthews J."/>
            <person name="Matthews K."/>
            <person name="Carrington M."/>
        </authorList>
    </citation>
    <scope>NUCLEOTIDE SEQUENCE [LARGE SCALE GENOMIC DNA]</scope>
    <source>
        <strain evidence="7">Edinburgh</strain>
    </source>
</reference>
<feature type="domain" description="Polycystin cation channel PKD1/PKD2" evidence="6">
    <location>
        <begin position="321"/>
        <end position="460"/>
    </location>
</feature>
<dbReference type="InterPro" id="IPR039031">
    <property type="entry name" value="Mucolipin"/>
</dbReference>
<evidence type="ECO:0000313" key="8">
    <source>
        <dbReference type="Proteomes" id="UP000192257"/>
    </source>
</evidence>
<feature type="transmembrane region" description="Helical" evidence="5">
    <location>
        <begin position="365"/>
        <end position="387"/>
    </location>
</feature>
<comment type="caution">
    <text evidence="7">The sequence shown here is derived from an EMBL/GenBank/DDBJ whole genome shotgun (WGS) entry which is preliminary data.</text>
</comment>